<dbReference type="Proteomes" id="UP000230886">
    <property type="component" value="Unassembled WGS sequence"/>
</dbReference>
<sequence length="286" mass="29833">MTTVLLLTCDGAAREADVESKLVMDALTSYGIASTMAPWSSPSLLDIDADLVLIRSTWDYTQRLDEFLAVLDQLTAPIANPLSIVKWNAHKGYLTELAAAGVPIVPTAVIAAGQSETLTLPSFEGADVIVKPAVSAGAVGVGKFASGSAQAHAHLSSILESGNDALVQPFVSDVVDGERSIIHIGGRYSHAVRKIPAANDFRVQEFHGGTNHLHEPSAAELAVADAALAATPCGPGELLYARVDVVGPVDQPLLMEVELIEPELFLPFAPGSADALARAVVASLGR</sequence>
<reference evidence="2 3" key="1">
    <citation type="submission" date="2017-07" db="EMBL/GenBank/DDBJ databases">
        <title>Draft sequence of Rhodococcus enclensis 23b-28.</title>
        <authorList>
            <person name="Besaury L."/>
            <person name="Sancelme M."/>
            <person name="Amato P."/>
            <person name="Lallement A."/>
            <person name="Delort A.-M."/>
        </authorList>
    </citation>
    <scope>NUCLEOTIDE SEQUENCE [LARGE SCALE GENOMIC DNA]</scope>
    <source>
        <strain evidence="2 3">23b-28</strain>
    </source>
</reference>
<protein>
    <recommendedName>
        <fullName evidence="1">Prokaryotic glutathione synthetase ATP-binding domain-containing protein</fullName>
    </recommendedName>
</protein>
<evidence type="ECO:0000313" key="3">
    <source>
        <dbReference type="Proteomes" id="UP000230886"/>
    </source>
</evidence>
<name>A0A2A5JHK3_RHOSG</name>
<evidence type="ECO:0000259" key="1">
    <source>
        <dbReference type="Pfam" id="PF02955"/>
    </source>
</evidence>
<dbReference type="InterPro" id="IPR053191">
    <property type="entry name" value="DcsG_Biosynth_Enzyme"/>
</dbReference>
<dbReference type="RefSeq" id="WP_099696812.1">
    <property type="nucleotide sequence ID" value="NZ_NOVD01000001.1"/>
</dbReference>
<dbReference type="SUPFAM" id="SSF56059">
    <property type="entry name" value="Glutathione synthetase ATP-binding domain-like"/>
    <property type="match status" value="1"/>
</dbReference>
<dbReference type="Gene3D" id="3.30.470.20">
    <property type="entry name" value="ATP-grasp fold, B domain"/>
    <property type="match status" value="1"/>
</dbReference>
<dbReference type="PANTHER" id="PTHR39217:SF1">
    <property type="entry name" value="GLUTATHIONE SYNTHETASE"/>
    <property type="match status" value="1"/>
</dbReference>
<proteinExistence type="predicted"/>
<organism evidence="2 3">
    <name type="scientific">Rhodococcus qingshengii</name>
    <dbReference type="NCBI Taxonomy" id="334542"/>
    <lineage>
        <taxon>Bacteria</taxon>
        <taxon>Bacillati</taxon>
        <taxon>Actinomycetota</taxon>
        <taxon>Actinomycetes</taxon>
        <taxon>Mycobacteriales</taxon>
        <taxon>Nocardiaceae</taxon>
        <taxon>Rhodococcus</taxon>
        <taxon>Rhodococcus erythropolis group</taxon>
    </lineage>
</organism>
<dbReference type="AlphaFoldDB" id="A0A2A5JHK3"/>
<dbReference type="GO" id="GO:0005524">
    <property type="term" value="F:ATP binding"/>
    <property type="evidence" value="ECO:0007669"/>
    <property type="project" value="InterPro"/>
</dbReference>
<dbReference type="PANTHER" id="PTHR39217">
    <property type="match status" value="1"/>
</dbReference>
<gene>
    <name evidence="2" type="ORF">CHR55_01455</name>
</gene>
<dbReference type="Pfam" id="PF02955">
    <property type="entry name" value="GSH-S_ATP"/>
    <property type="match status" value="1"/>
</dbReference>
<feature type="domain" description="Prokaryotic glutathione synthetase ATP-binding" evidence="1">
    <location>
        <begin position="105"/>
        <end position="248"/>
    </location>
</feature>
<dbReference type="EMBL" id="NOVD01000001">
    <property type="protein sequence ID" value="PCK29080.1"/>
    <property type="molecule type" value="Genomic_DNA"/>
</dbReference>
<comment type="caution">
    <text evidence="2">The sequence shown here is derived from an EMBL/GenBank/DDBJ whole genome shotgun (WGS) entry which is preliminary data.</text>
</comment>
<accession>A0A2A5JHK3</accession>
<evidence type="ECO:0000313" key="2">
    <source>
        <dbReference type="EMBL" id="PCK29080.1"/>
    </source>
</evidence>
<dbReference type="InterPro" id="IPR004218">
    <property type="entry name" value="GSHS_ATP-bd"/>
</dbReference>
<dbReference type="GO" id="GO:0004363">
    <property type="term" value="F:glutathione synthase activity"/>
    <property type="evidence" value="ECO:0007669"/>
    <property type="project" value="InterPro"/>
</dbReference>